<dbReference type="Pfam" id="PF19291">
    <property type="entry name" value="TREH_N"/>
    <property type="match status" value="1"/>
</dbReference>
<evidence type="ECO:0000313" key="5">
    <source>
        <dbReference type="Proteomes" id="UP000183104"/>
    </source>
</evidence>
<dbReference type="Gene3D" id="1.50.10.10">
    <property type="match status" value="1"/>
</dbReference>
<dbReference type="AlphaFoldDB" id="A0A0P9EM60"/>
<feature type="domain" description="GH15-like" evidence="1">
    <location>
        <begin position="235"/>
        <end position="586"/>
    </location>
</feature>
<proteinExistence type="predicted"/>
<dbReference type="RefSeq" id="WP_054966687.1">
    <property type="nucleotide sequence ID" value="NZ_FMUN01000002.1"/>
</dbReference>
<dbReference type="InterPro" id="IPR011613">
    <property type="entry name" value="GH15-like"/>
</dbReference>
<feature type="domain" description="DUF547" evidence="2">
    <location>
        <begin position="689"/>
        <end position="813"/>
    </location>
</feature>
<accession>A0A0P9EM60</accession>
<protein>
    <submittedName>
        <fullName evidence="4">Glucoamylase (Glucan-1,4-alpha-glucosidase), GH15 family</fullName>
    </submittedName>
</protein>
<dbReference type="PANTHER" id="PTHR31616:SF0">
    <property type="entry name" value="GLUCAN 1,4-ALPHA-GLUCOSIDASE"/>
    <property type="match status" value="1"/>
</dbReference>
<dbReference type="PANTHER" id="PTHR31616">
    <property type="entry name" value="TREHALASE"/>
    <property type="match status" value="1"/>
</dbReference>
<dbReference type="GO" id="GO:0004553">
    <property type="term" value="F:hydrolase activity, hydrolyzing O-glycosyl compounds"/>
    <property type="evidence" value="ECO:0007669"/>
    <property type="project" value="UniProtKB-ARBA"/>
</dbReference>
<keyword evidence="5" id="KW-1185">Reference proteome</keyword>
<dbReference type="InterPro" id="IPR045582">
    <property type="entry name" value="Trehalase-like_N"/>
</dbReference>
<evidence type="ECO:0000259" key="2">
    <source>
        <dbReference type="Pfam" id="PF04784"/>
    </source>
</evidence>
<evidence type="ECO:0000313" key="4">
    <source>
        <dbReference type="EMBL" id="SCX94254.1"/>
    </source>
</evidence>
<dbReference type="EMBL" id="FMUN01000002">
    <property type="protein sequence ID" value="SCX94254.1"/>
    <property type="molecule type" value="Genomic_DNA"/>
</dbReference>
<dbReference type="SUPFAM" id="SSF48208">
    <property type="entry name" value="Six-hairpin glycosidases"/>
    <property type="match status" value="1"/>
</dbReference>
<organism evidence="4 5">
    <name type="scientific">Thiohalorhabdus denitrificans</name>
    <dbReference type="NCBI Taxonomy" id="381306"/>
    <lineage>
        <taxon>Bacteria</taxon>
        <taxon>Pseudomonadati</taxon>
        <taxon>Pseudomonadota</taxon>
        <taxon>Gammaproteobacteria</taxon>
        <taxon>Thiohalorhabdales</taxon>
        <taxon>Thiohalorhabdaceae</taxon>
        <taxon>Thiohalorhabdus</taxon>
    </lineage>
</organism>
<gene>
    <name evidence="4" type="ORF">SAMN05661077_0787</name>
</gene>
<dbReference type="InterPro" id="IPR008928">
    <property type="entry name" value="6-hairpin_glycosidase_sf"/>
</dbReference>
<dbReference type="Pfam" id="PF04784">
    <property type="entry name" value="DUF547"/>
    <property type="match status" value="1"/>
</dbReference>
<dbReference type="STRING" id="381306.AN478_11230"/>
<evidence type="ECO:0000259" key="3">
    <source>
        <dbReference type="Pfam" id="PF19291"/>
    </source>
</evidence>
<sequence length="884" mass="101339">MPYKKIGDHGIIGNGATIALVGLDGAVDWMCSPNMDSPSVFGAILDDRAGGRFAVTPEASWDSSQHYFRETNVLQTLFRTAEGEAEVVDFMPAGEGARELAGGRDHLIRRVTALAGEMVLAVECSPRPDYARAHPEREYLDERRWRVPDGEAFHVFSATAPLDWEGERARIRLRAGERVFLCFSRGGEGLAQSGAEHLQAVLEATHRYWLDWSHTEEVTRYPAERFWRESLDRAALVLKLLQYEDTGAIAAGATTSLPTILYGERNWDYRFSWIRDTAMTLAALFELGHSEEVTRYLDWLKELCAHEPPGRLQIIYQLTVAEPPGGETRLEHLEGYKGSYPAHIGQYNVGQHQHDIYGELLETIFAVSRYVGKIDLEHWEYLRPMVDTVCEIWREADSGIWEMRTGPHHYVHSKLMCWVALDRGIKVAEHYGLPGDLERWRAERAAVRADILERGYRDDLGCFTQHYDTDAVDASLLMIPIVGFLPADDPRVAGTIARIEEELLVDGTMLRYRMDDGLPGQEHGFMICLFWYVDCLILQGRLNEAGAHLRRIDRFSNHLGLFGEQYDPRYKEITGNLPQAYSHIGFAVTAIRYLNARRTQSPRPHRLGWPARLTLLARPRLLNPESPVGPPRENPAEEVKRAVNTLRGHFYDGHRQRVDYHLVRGSGYYRRFREVAADLAAYDPGSLATDAERMAFWINVYNAIVIHGVIELGIRDTIREVPWFFRGVRYQVGGHTFTPNEIEHGILRGNRRAPWRLRRSFGPRDPRRELAVWEPDFRVHFALVCGSRSCPPVEVFEAEGLDGHLETAAKIFLNATTRVQPGRETVGVSRLFWWYRHDFPAEDPELVRYIARRLFDRELGAWLEKRADSIRLRYLPYDWRLNES</sequence>
<reference evidence="5" key="1">
    <citation type="submission" date="2016-10" db="EMBL/GenBank/DDBJ databases">
        <authorList>
            <person name="Varghese N."/>
        </authorList>
    </citation>
    <scope>NUCLEOTIDE SEQUENCE [LARGE SCALE GENOMIC DNA]</scope>
    <source>
        <strain evidence="5">HL 19</strain>
    </source>
</reference>
<dbReference type="GO" id="GO:0005975">
    <property type="term" value="P:carbohydrate metabolic process"/>
    <property type="evidence" value="ECO:0007669"/>
    <property type="project" value="InterPro"/>
</dbReference>
<name>A0A0P9EM60_9GAMM</name>
<dbReference type="InterPro" id="IPR006869">
    <property type="entry name" value="DUF547"/>
</dbReference>
<dbReference type="Pfam" id="PF00723">
    <property type="entry name" value="Glyco_hydro_15"/>
    <property type="match status" value="1"/>
</dbReference>
<dbReference type="OrthoDB" id="3902805at2"/>
<dbReference type="PATRIC" id="fig|381306.5.peg.1007"/>
<evidence type="ECO:0000259" key="1">
    <source>
        <dbReference type="Pfam" id="PF00723"/>
    </source>
</evidence>
<dbReference type="Proteomes" id="UP000183104">
    <property type="component" value="Unassembled WGS sequence"/>
</dbReference>
<dbReference type="InterPro" id="IPR012341">
    <property type="entry name" value="6hp_glycosidase-like_sf"/>
</dbReference>
<feature type="domain" description="Trehalase-like N-terminal" evidence="3">
    <location>
        <begin position="6"/>
        <end position="134"/>
    </location>
</feature>